<organism evidence="2 3">
    <name type="scientific">Sandaracinobacter neustonicus</name>
    <dbReference type="NCBI Taxonomy" id="1715348"/>
    <lineage>
        <taxon>Bacteria</taxon>
        <taxon>Pseudomonadati</taxon>
        <taxon>Pseudomonadota</taxon>
        <taxon>Alphaproteobacteria</taxon>
        <taxon>Sphingomonadales</taxon>
        <taxon>Sphingosinicellaceae</taxon>
        <taxon>Sandaracinobacter</taxon>
    </lineage>
</organism>
<dbReference type="GO" id="GO:0003677">
    <property type="term" value="F:DNA binding"/>
    <property type="evidence" value="ECO:0007669"/>
    <property type="project" value="InterPro"/>
</dbReference>
<sequence length="263" mass="29955">MADTRTGHMPAVLAELRRQLRGAGYTIKAAAQALGVAEATLKRWLAGHGMTVDKLDDLCLLADTSLPEIIRLIDQPVRLKSQLTLAQETALVSDPFMTLMFFAILGGWSPEELLANVDMPEAEIEQRLSRLERLALIDRLPGGRIRCRIDRKVRWRRHLMGAQFERYVKRQFVELDYSSSQVFYQGEIIRLSLSGYSRLAELIERVRVDTRAIEDEDRHNTRLESNWYVTLFAVRELDLSRLRAYVVSGGVNMMGDDPQTPAP</sequence>
<name>A0A501XUA5_9SPHN</name>
<dbReference type="RefSeq" id="WP_140926725.1">
    <property type="nucleotide sequence ID" value="NZ_VFSU01000011.1"/>
</dbReference>
<dbReference type="EMBL" id="VFSU01000011">
    <property type="protein sequence ID" value="TPE63704.1"/>
    <property type="molecule type" value="Genomic_DNA"/>
</dbReference>
<gene>
    <name evidence="2" type="ORF">FJQ54_02290</name>
</gene>
<accession>A0A501XUA5</accession>
<proteinExistence type="predicted"/>
<evidence type="ECO:0000259" key="1">
    <source>
        <dbReference type="SMART" id="SM00530"/>
    </source>
</evidence>
<evidence type="ECO:0000313" key="3">
    <source>
        <dbReference type="Proteomes" id="UP000319897"/>
    </source>
</evidence>
<comment type="caution">
    <text evidence="2">The sequence shown here is derived from an EMBL/GenBank/DDBJ whole genome shotgun (WGS) entry which is preliminary data.</text>
</comment>
<dbReference type="AlphaFoldDB" id="A0A501XUA5"/>
<dbReference type="SUPFAM" id="SSF47413">
    <property type="entry name" value="lambda repressor-like DNA-binding domains"/>
    <property type="match status" value="1"/>
</dbReference>
<dbReference type="OrthoDB" id="7503985at2"/>
<dbReference type="CDD" id="cd00093">
    <property type="entry name" value="HTH_XRE"/>
    <property type="match status" value="1"/>
</dbReference>
<dbReference type="InterPro" id="IPR010982">
    <property type="entry name" value="Lambda_DNA-bd_dom_sf"/>
</dbReference>
<reference evidence="2 3" key="1">
    <citation type="submission" date="2019-06" db="EMBL/GenBank/DDBJ databases">
        <authorList>
            <person name="Lee I."/>
            <person name="Jang G.I."/>
            <person name="Hwang C.Y."/>
        </authorList>
    </citation>
    <scope>NUCLEOTIDE SEQUENCE [LARGE SCALE GENOMIC DNA]</scope>
    <source>
        <strain evidence="2 3">PAMC 28131</strain>
    </source>
</reference>
<keyword evidence="3" id="KW-1185">Reference proteome</keyword>
<dbReference type="Pfam" id="PF13443">
    <property type="entry name" value="HTH_26"/>
    <property type="match status" value="1"/>
</dbReference>
<evidence type="ECO:0000313" key="2">
    <source>
        <dbReference type="EMBL" id="TPE63704.1"/>
    </source>
</evidence>
<dbReference type="SMART" id="SM00530">
    <property type="entry name" value="HTH_XRE"/>
    <property type="match status" value="1"/>
</dbReference>
<dbReference type="Proteomes" id="UP000319897">
    <property type="component" value="Unassembled WGS sequence"/>
</dbReference>
<protein>
    <submittedName>
        <fullName evidence="2">XRE family transcriptional regulator</fullName>
    </submittedName>
</protein>
<dbReference type="InterPro" id="IPR001387">
    <property type="entry name" value="Cro/C1-type_HTH"/>
</dbReference>
<feature type="domain" description="HTH cro/C1-type" evidence="1">
    <location>
        <begin position="12"/>
        <end position="69"/>
    </location>
</feature>